<evidence type="ECO:0000313" key="2">
    <source>
        <dbReference type="EMBL" id="VTR97287.1"/>
    </source>
</evidence>
<dbReference type="RefSeq" id="WP_052555706.1">
    <property type="nucleotide sequence ID" value="NZ_LR593886.1"/>
</dbReference>
<evidence type="ECO:0000256" key="1">
    <source>
        <dbReference type="SAM" id="Phobius"/>
    </source>
</evidence>
<keyword evidence="1" id="KW-0812">Transmembrane</keyword>
<proteinExistence type="predicted"/>
<organism evidence="2 3">
    <name type="scientific">Gemmata massiliana</name>
    <dbReference type="NCBI Taxonomy" id="1210884"/>
    <lineage>
        <taxon>Bacteria</taxon>
        <taxon>Pseudomonadati</taxon>
        <taxon>Planctomycetota</taxon>
        <taxon>Planctomycetia</taxon>
        <taxon>Gemmatales</taxon>
        <taxon>Gemmataceae</taxon>
        <taxon>Gemmata</taxon>
    </lineage>
</organism>
<protein>
    <submittedName>
        <fullName evidence="2">Uncharacterized protein</fullName>
    </submittedName>
</protein>
<gene>
    <name evidence="2" type="ORF">SOIL9_07960</name>
</gene>
<feature type="transmembrane region" description="Helical" evidence="1">
    <location>
        <begin position="54"/>
        <end position="77"/>
    </location>
</feature>
<keyword evidence="1" id="KW-1133">Transmembrane helix</keyword>
<reference evidence="2 3" key="1">
    <citation type="submission" date="2019-05" db="EMBL/GenBank/DDBJ databases">
        <authorList>
            <consortium name="Science for Life Laboratories"/>
        </authorList>
    </citation>
    <scope>NUCLEOTIDE SEQUENCE [LARGE SCALE GENOMIC DNA]</scope>
    <source>
        <strain evidence="2">Soil9</strain>
    </source>
</reference>
<dbReference type="AlphaFoldDB" id="A0A6P2D8V4"/>
<sequence length="82" mass="7800">MSAEVLTTSVGLPVAADLGTKIAMTAQVQAANTAIAGVAGTVVGAGHAAVAGTVATAVALAPIAVPVAIVAGTFWLLDEIFG</sequence>
<accession>A0A6P2D8V4</accession>
<keyword evidence="1" id="KW-0472">Membrane</keyword>
<keyword evidence="3" id="KW-1185">Reference proteome</keyword>
<evidence type="ECO:0000313" key="3">
    <source>
        <dbReference type="Proteomes" id="UP000464178"/>
    </source>
</evidence>
<dbReference type="Proteomes" id="UP000464178">
    <property type="component" value="Chromosome"/>
</dbReference>
<name>A0A6P2D8V4_9BACT</name>
<dbReference type="KEGG" id="gms:SOIL9_07960"/>
<dbReference type="EMBL" id="LR593886">
    <property type="protein sequence ID" value="VTR97287.1"/>
    <property type="molecule type" value="Genomic_DNA"/>
</dbReference>